<gene>
    <name evidence="2" type="ORF">EVAR_44548_1</name>
</gene>
<keyword evidence="3" id="KW-1185">Reference proteome</keyword>
<name>A0A4C1XAC6_EUMVA</name>
<accession>A0A4C1XAC6</accession>
<dbReference type="Proteomes" id="UP000299102">
    <property type="component" value="Unassembled WGS sequence"/>
</dbReference>
<evidence type="ECO:0000313" key="2">
    <source>
        <dbReference type="EMBL" id="GBP59872.1"/>
    </source>
</evidence>
<comment type="caution">
    <text evidence="2">The sequence shown here is derived from an EMBL/GenBank/DDBJ whole genome shotgun (WGS) entry which is preliminary data.</text>
</comment>
<dbReference type="EMBL" id="BGZK01000773">
    <property type="protein sequence ID" value="GBP59872.1"/>
    <property type="molecule type" value="Genomic_DNA"/>
</dbReference>
<sequence>MHWRGGVVIERRDERTKERGRKRKNIERGGARRQLALPKGRSRPSQCIGIVRYNFDGDDVACARAGVRFSLGASAARCTPGWAWPTTRSIARLPRPPPGMIETYSAAGGRARTRPYARAHAPAPRPPHQGRSVNPSFSVVRARATVTISYYCNVCPSVPRGPHLRQIMSQVPDKLGDEF</sequence>
<feature type="region of interest" description="Disordered" evidence="1">
    <location>
        <begin position="1"/>
        <end position="41"/>
    </location>
</feature>
<evidence type="ECO:0000313" key="3">
    <source>
        <dbReference type="Proteomes" id="UP000299102"/>
    </source>
</evidence>
<organism evidence="2 3">
    <name type="scientific">Eumeta variegata</name>
    <name type="common">Bagworm moth</name>
    <name type="synonym">Eumeta japonica</name>
    <dbReference type="NCBI Taxonomy" id="151549"/>
    <lineage>
        <taxon>Eukaryota</taxon>
        <taxon>Metazoa</taxon>
        <taxon>Ecdysozoa</taxon>
        <taxon>Arthropoda</taxon>
        <taxon>Hexapoda</taxon>
        <taxon>Insecta</taxon>
        <taxon>Pterygota</taxon>
        <taxon>Neoptera</taxon>
        <taxon>Endopterygota</taxon>
        <taxon>Lepidoptera</taxon>
        <taxon>Glossata</taxon>
        <taxon>Ditrysia</taxon>
        <taxon>Tineoidea</taxon>
        <taxon>Psychidae</taxon>
        <taxon>Oiketicinae</taxon>
        <taxon>Eumeta</taxon>
    </lineage>
</organism>
<protein>
    <submittedName>
        <fullName evidence="2">Uncharacterized protein</fullName>
    </submittedName>
</protein>
<dbReference type="AlphaFoldDB" id="A0A4C1XAC6"/>
<proteinExistence type="predicted"/>
<evidence type="ECO:0000256" key="1">
    <source>
        <dbReference type="SAM" id="MobiDB-lite"/>
    </source>
</evidence>
<reference evidence="2 3" key="1">
    <citation type="journal article" date="2019" name="Commun. Biol.">
        <title>The bagworm genome reveals a unique fibroin gene that provides high tensile strength.</title>
        <authorList>
            <person name="Kono N."/>
            <person name="Nakamura H."/>
            <person name="Ohtoshi R."/>
            <person name="Tomita M."/>
            <person name="Numata K."/>
            <person name="Arakawa K."/>
        </authorList>
    </citation>
    <scope>NUCLEOTIDE SEQUENCE [LARGE SCALE GENOMIC DNA]</scope>
</reference>